<dbReference type="Proteomes" id="UP000326912">
    <property type="component" value="Unassembled WGS sequence"/>
</dbReference>
<evidence type="ECO:0000313" key="1">
    <source>
        <dbReference type="EMBL" id="GER89471.1"/>
    </source>
</evidence>
<dbReference type="EMBL" id="BKZW01000001">
    <property type="protein sequence ID" value="GER89471.1"/>
    <property type="molecule type" value="Genomic_DNA"/>
</dbReference>
<proteinExistence type="predicted"/>
<accession>A0A5J4KSR4</accession>
<protein>
    <submittedName>
        <fullName evidence="1">Uncharacterized protein</fullName>
    </submittedName>
</protein>
<sequence length="78" mass="9152">MKNRYYVQPLSEQTFIIRERISAQKGPGPNDRVIQSFSIRHDAYRYAHQMNETPANNTVETQKVEQQHKKEHLIAATL</sequence>
<dbReference type="RefSeq" id="WP_151757214.1">
    <property type="nucleotide sequence ID" value="NZ_BKZW01000001.1"/>
</dbReference>
<keyword evidence="2" id="KW-1185">Reference proteome</keyword>
<reference evidence="1 2" key="1">
    <citation type="submission" date="2019-10" db="EMBL/GenBank/DDBJ databases">
        <title>Dictyobacter vulcani sp. nov., within the class Ktedonobacteria, isolated from soil of volcanic Mt. Zao.</title>
        <authorList>
            <person name="Zheng Y."/>
            <person name="Wang C.M."/>
            <person name="Sakai Y."/>
            <person name="Abe K."/>
            <person name="Yokota A."/>
            <person name="Yabe S."/>
        </authorList>
    </citation>
    <scope>NUCLEOTIDE SEQUENCE [LARGE SCALE GENOMIC DNA]</scope>
    <source>
        <strain evidence="1 2">W12</strain>
    </source>
</reference>
<organism evidence="1 2">
    <name type="scientific">Dictyobacter vulcani</name>
    <dbReference type="NCBI Taxonomy" id="2607529"/>
    <lineage>
        <taxon>Bacteria</taxon>
        <taxon>Bacillati</taxon>
        <taxon>Chloroflexota</taxon>
        <taxon>Ktedonobacteria</taxon>
        <taxon>Ktedonobacterales</taxon>
        <taxon>Dictyobacteraceae</taxon>
        <taxon>Dictyobacter</taxon>
    </lineage>
</organism>
<dbReference type="AlphaFoldDB" id="A0A5J4KSR4"/>
<name>A0A5J4KSR4_9CHLR</name>
<comment type="caution">
    <text evidence="1">The sequence shown here is derived from an EMBL/GenBank/DDBJ whole genome shotgun (WGS) entry which is preliminary data.</text>
</comment>
<evidence type="ECO:0000313" key="2">
    <source>
        <dbReference type="Proteomes" id="UP000326912"/>
    </source>
</evidence>
<gene>
    <name evidence="1" type="ORF">KDW_36330</name>
</gene>